<feature type="domain" description="Reverse transcriptase zinc-binding" evidence="2">
    <location>
        <begin position="562"/>
        <end position="646"/>
    </location>
</feature>
<feature type="compositionally biased region" description="Polar residues" evidence="1">
    <location>
        <begin position="76"/>
        <end position="106"/>
    </location>
</feature>
<feature type="compositionally biased region" description="Basic residues" evidence="1">
    <location>
        <begin position="1"/>
        <end position="11"/>
    </location>
</feature>
<accession>A0A078GF07</accession>
<feature type="region of interest" description="Disordered" evidence="1">
    <location>
        <begin position="47"/>
        <end position="159"/>
    </location>
</feature>
<feature type="region of interest" description="Disordered" evidence="1">
    <location>
        <begin position="275"/>
        <end position="315"/>
    </location>
</feature>
<dbReference type="Gramene" id="CDY23208">
    <property type="protein sequence ID" value="CDY23208"/>
    <property type="gene ID" value="GSBRNA2T00021748001"/>
</dbReference>
<dbReference type="InterPro" id="IPR026960">
    <property type="entry name" value="RVT-Znf"/>
</dbReference>
<evidence type="ECO:0000256" key="1">
    <source>
        <dbReference type="SAM" id="MobiDB-lite"/>
    </source>
</evidence>
<dbReference type="Proteomes" id="UP000028999">
    <property type="component" value="Unassembled WGS sequence"/>
</dbReference>
<feature type="region of interest" description="Disordered" evidence="1">
    <location>
        <begin position="1"/>
        <end position="31"/>
    </location>
</feature>
<gene>
    <name evidence="3" type="primary">BnaA04g05510D</name>
    <name evidence="3" type="ORF">GSBRNA2T00021748001</name>
</gene>
<name>A0A078GF07_BRANA</name>
<dbReference type="AlphaFoldDB" id="A0A078GF07"/>
<dbReference type="STRING" id="3708.A0A078GF07"/>
<organism evidence="3 4">
    <name type="scientific">Brassica napus</name>
    <name type="common">Rape</name>
    <dbReference type="NCBI Taxonomy" id="3708"/>
    <lineage>
        <taxon>Eukaryota</taxon>
        <taxon>Viridiplantae</taxon>
        <taxon>Streptophyta</taxon>
        <taxon>Embryophyta</taxon>
        <taxon>Tracheophyta</taxon>
        <taxon>Spermatophyta</taxon>
        <taxon>Magnoliopsida</taxon>
        <taxon>eudicotyledons</taxon>
        <taxon>Gunneridae</taxon>
        <taxon>Pentapetalae</taxon>
        <taxon>rosids</taxon>
        <taxon>malvids</taxon>
        <taxon>Brassicales</taxon>
        <taxon>Brassicaceae</taxon>
        <taxon>Brassiceae</taxon>
        <taxon>Brassica</taxon>
    </lineage>
</organism>
<keyword evidence="4" id="KW-1185">Reference proteome</keyword>
<dbReference type="PANTHER" id="PTHR33116:SF84">
    <property type="entry name" value="RNA-DIRECTED DNA POLYMERASE"/>
    <property type="match status" value="1"/>
</dbReference>
<evidence type="ECO:0000313" key="3">
    <source>
        <dbReference type="EMBL" id="CDY23208.1"/>
    </source>
</evidence>
<feature type="compositionally biased region" description="Polar residues" evidence="1">
    <location>
        <begin position="285"/>
        <end position="296"/>
    </location>
</feature>
<dbReference type="EMBL" id="LK032141">
    <property type="protein sequence ID" value="CDY23208.1"/>
    <property type="molecule type" value="Genomic_DNA"/>
</dbReference>
<feature type="compositionally biased region" description="Acidic residues" evidence="1">
    <location>
        <begin position="298"/>
        <end position="309"/>
    </location>
</feature>
<dbReference type="OMA" id="YRCSSEA"/>
<dbReference type="PaxDb" id="3708-A0A078GF07"/>
<feature type="compositionally biased region" description="Polar residues" evidence="1">
    <location>
        <begin position="117"/>
        <end position="137"/>
    </location>
</feature>
<evidence type="ECO:0000313" key="4">
    <source>
        <dbReference type="Proteomes" id="UP000028999"/>
    </source>
</evidence>
<reference evidence="3 4" key="1">
    <citation type="journal article" date="2014" name="Science">
        <title>Plant genetics. Early allopolyploid evolution in the post-Neolithic Brassica napus oilseed genome.</title>
        <authorList>
            <person name="Chalhoub B."/>
            <person name="Denoeud F."/>
            <person name="Liu S."/>
            <person name="Parkin I.A."/>
            <person name="Tang H."/>
            <person name="Wang X."/>
            <person name="Chiquet J."/>
            <person name="Belcram H."/>
            <person name="Tong C."/>
            <person name="Samans B."/>
            <person name="Correa M."/>
            <person name="Da Silva C."/>
            <person name="Just J."/>
            <person name="Falentin C."/>
            <person name="Koh C.S."/>
            <person name="Le Clainche I."/>
            <person name="Bernard M."/>
            <person name="Bento P."/>
            <person name="Noel B."/>
            <person name="Labadie K."/>
            <person name="Alberti A."/>
            <person name="Charles M."/>
            <person name="Arnaud D."/>
            <person name="Guo H."/>
            <person name="Daviaud C."/>
            <person name="Alamery S."/>
            <person name="Jabbari K."/>
            <person name="Zhao M."/>
            <person name="Edger P.P."/>
            <person name="Chelaifa H."/>
            <person name="Tack D."/>
            <person name="Lassalle G."/>
            <person name="Mestiri I."/>
            <person name="Schnel N."/>
            <person name="Le Paslier M.C."/>
            <person name="Fan G."/>
            <person name="Renault V."/>
            <person name="Bayer P.E."/>
            <person name="Golicz A.A."/>
            <person name="Manoli S."/>
            <person name="Lee T.H."/>
            <person name="Thi V.H."/>
            <person name="Chalabi S."/>
            <person name="Hu Q."/>
            <person name="Fan C."/>
            <person name="Tollenaere R."/>
            <person name="Lu Y."/>
            <person name="Battail C."/>
            <person name="Shen J."/>
            <person name="Sidebottom C.H."/>
            <person name="Wang X."/>
            <person name="Canaguier A."/>
            <person name="Chauveau A."/>
            <person name="Berard A."/>
            <person name="Deniot G."/>
            <person name="Guan M."/>
            <person name="Liu Z."/>
            <person name="Sun F."/>
            <person name="Lim Y.P."/>
            <person name="Lyons E."/>
            <person name="Town C.D."/>
            <person name="Bancroft I."/>
            <person name="Wang X."/>
            <person name="Meng J."/>
            <person name="Ma J."/>
            <person name="Pires J.C."/>
            <person name="King G.J."/>
            <person name="Brunel D."/>
            <person name="Delourme R."/>
            <person name="Renard M."/>
            <person name="Aury J.M."/>
            <person name="Adams K.L."/>
            <person name="Batley J."/>
            <person name="Snowdon R.J."/>
            <person name="Tost J."/>
            <person name="Edwards D."/>
            <person name="Zhou Y."/>
            <person name="Hua W."/>
            <person name="Sharpe A.G."/>
            <person name="Paterson A.H."/>
            <person name="Guan C."/>
            <person name="Wincker P."/>
        </authorList>
    </citation>
    <scope>NUCLEOTIDE SEQUENCE [LARGE SCALE GENOMIC DNA]</scope>
    <source>
        <strain evidence="4">cv. Darmor-bzh</strain>
    </source>
</reference>
<evidence type="ECO:0000259" key="2">
    <source>
        <dbReference type="Pfam" id="PF13966"/>
    </source>
</evidence>
<dbReference type="PANTHER" id="PTHR33116">
    <property type="entry name" value="REVERSE TRANSCRIPTASE ZINC-BINDING DOMAIN-CONTAINING PROTEIN-RELATED-RELATED"/>
    <property type="match status" value="1"/>
</dbReference>
<dbReference type="Pfam" id="PF13966">
    <property type="entry name" value="zf-RVT"/>
    <property type="match status" value="1"/>
</dbReference>
<sequence>MAKNKNSKKPPTKPYPTGSGSSHSVLKQPTPEIPLAVYSEIRTKQADLSLSSAPPGPISPSEPSMPASVAIAASTPKLNETLTSATVASAPQASVPEQTNNPSPSIQMGLIEKVQPPTATLNGPSGKSLPATSSSTDLDPASKWRRFRQSQKQIYRRKEVEAPAISPHLAVPIDSPQDAVVENPSLLISENRLPASQTIKEGQPQLKPTFAEISATPARKSDLNSQISLPIRSPMPIISTSKAVTDTPSSSTVAFDYDVSKGGLIVDLSPHFVPSSAAPSEDESYSSQQGFSTPESLSEGEDNPDDENDQFIQDSVGVFGDPGISDHSPCCIYMDSFSPKQKKPFKFFSMLNSHPEFAEVLHQCWNSLPFSGSRMFLVSKKLKEIKSIIRAFSKENFSEIEKRVAESFSELQSCQHALLASPSPSLAALERTAHRKWIMLAKAEESFLRQRARIQWLAEGDCNSAFFYRAIKSRSAQNFIHMLLDSSDRVIDDLQGIKDHILGFYQNLLGGQIQPTSSSPDLIGDLVPYRCSSEASATLLARLSDPDDEYYWCVNDVELDKFSTKHTWEFLRPRGPVQDWTATVWFKGSVPRHAFHFWVTQLDRLPTRTRLASWGLPIDQSCCLCGNALENRDHLFLRCEVSQYLWSMITRRLGFRTFTFHTWTAFIAWLGSNHSSHSTTLRRIAAQATIYILWYERNNRLHNSISSSPAVLFKLLDRLIKDTILARRNMKSFNGLLRRWLAFS</sequence>
<protein>
    <submittedName>
        <fullName evidence="3">BnaA04g05510D protein</fullName>
    </submittedName>
</protein>
<proteinExistence type="predicted"/>